<evidence type="ECO:0000256" key="11">
    <source>
        <dbReference type="HAMAP-Rule" id="MF_01633"/>
    </source>
</evidence>
<evidence type="ECO:0000256" key="10">
    <source>
        <dbReference type="ARBA" id="ARBA00047890"/>
    </source>
</evidence>
<comment type="cofactor">
    <cofactor evidence="11">
        <name>Zn(2+)</name>
        <dbReference type="ChEBI" id="CHEBI:29105"/>
    </cofactor>
    <text evidence="11">Binds 1 zinc ion per subunit.</text>
</comment>
<feature type="binding site" evidence="11">
    <location>
        <position position="231"/>
    </location>
    <ligand>
        <name>Zn(2+)</name>
        <dbReference type="ChEBI" id="CHEBI:29105"/>
    </ligand>
</feature>
<feature type="binding site" evidence="11">
    <location>
        <position position="221"/>
    </location>
    <ligand>
        <name>Zn(2+)</name>
        <dbReference type="ChEBI" id="CHEBI:29105"/>
    </ligand>
</feature>
<reference evidence="13 14" key="1">
    <citation type="submission" date="2019-02" db="EMBL/GenBank/DDBJ databases">
        <title>Deep-cultivation of Planctomycetes and their phenomic and genomic characterization uncovers novel biology.</title>
        <authorList>
            <person name="Wiegand S."/>
            <person name="Jogler M."/>
            <person name="Boedeker C."/>
            <person name="Pinto D."/>
            <person name="Vollmers J."/>
            <person name="Rivas-Marin E."/>
            <person name="Kohn T."/>
            <person name="Peeters S.H."/>
            <person name="Heuer A."/>
            <person name="Rast P."/>
            <person name="Oberbeckmann S."/>
            <person name="Bunk B."/>
            <person name="Jeske O."/>
            <person name="Meyerdierks A."/>
            <person name="Storesund J.E."/>
            <person name="Kallscheuer N."/>
            <person name="Luecker S."/>
            <person name="Lage O.M."/>
            <person name="Pohl T."/>
            <person name="Merkel B.J."/>
            <person name="Hornburger P."/>
            <person name="Mueller R.-W."/>
            <person name="Bruemmer F."/>
            <person name="Labrenz M."/>
            <person name="Spormann A.M."/>
            <person name="Op Den Camp H."/>
            <person name="Overmann J."/>
            <person name="Amann R."/>
            <person name="Jetten M.S.M."/>
            <person name="Mascher T."/>
            <person name="Medema M.H."/>
            <person name="Devos D.P."/>
            <person name="Kaster A.-K."/>
            <person name="Ovreas L."/>
            <person name="Rohde M."/>
            <person name="Galperin M.Y."/>
            <person name="Jogler C."/>
        </authorList>
    </citation>
    <scope>NUCLEOTIDE SEQUENCE [LARGE SCALE GENOMIC DNA]</scope>
    <source>
        <strain evidence="13 14">Pla108</strain>
    </source>
</reference>
<evidence type="ECO:0000256" key="9">
    <source>
        <dbReference type="ARBA" id="ARBA00039149"/>
    </source>
</evidence>
<evidence type="ECO:0000256" key="4">
    <source>
        <dbReference type="ARBA" id="ARBA00022741"/>
    </source>
</evidence>
<dbReference type="EC" id="6.3.4.20" evidence="9 11"/>
<evidence type="ECO:0000256" key="3">
    <source>
        <dbReference type="ARBA" id="ARBA00022723"/>
    </source>
</evidence>
<dbReference type="HAMAP" id="MF_01633">
    <property type="entry name" value="QueC"/>
    <property type="match status" value="1"/>
</dbReference>
<dbReference type="CDD" id="cd01995">
    <property type="entry name" value="QueC-like"/>
    <property type="match status" value="1"/>
</dbReference>
<keyword evidence="5 11" id="KW-0671">Queuosine biosynthesis</keyword>
<evidence type="ECO:0000256" key="7">
    <source>
        <dbReference type="ARBA" id="ARBA00022840"/>
    </source>
</evidence>
<evidence type="ECO:0000256" key="2">
    <source>
        <dbReference type="ARBA" id="ARBA00022598"/>
    </source>
</evidence>
<keyword evidence="6 11" id="KW-0862">Zinc</keyword>
<evidence type="ECO:0000256" key="8">
    <source>
        <dbReference type="ARBA" id="ARBA00037993"/>
    </source>
</evidence>
<gene>
    <name evidence="11 13" type="primary">queC</name>
    <name evidence="13" type="ORF">Pla108_05850</name>
</gene>
<name>A0A5C6AHX1_9BACT</name>
<feature type="binding site" evidence="11">
    <location>
        <position position="237"/>
    </location>
    <ligand>
        <name>Zn(2+)</name>
        <dbReference type="ChEBI" id="CHEBI:29105"/>
    </ligand>
</feature>
<dbReference type="GO" id="GO:0008616">
    <property type="term" value="P:tRNA queuosine(34) biosynthetic process"/>
    <property type="evidence" value="ECO:0007669"/>
    <property type="project" value="UniProtKB-UniRule"/>
</dbReference>
<dbReference type="Proteomes" id="UP000317421">
    <property type="component" value="Unassembled WGS sequence"/>
</dbReference>
<evidence type="ECO:0000256" key="12">
    <source>
        <dbReference type="SAM" id="MobiDB-lite"/>
    </source>
</evidence>
<comment type="catalytic activity">
    <reaction evidence="10 11">
        <text>7-carboxy-7-carbaguanine + NH4(+) + 2 ATP = 7-cyano-7-carbaguanine + 2 AMP + 2 diphosphate + 2 H(+)</text>
        <dbReference type="Rhea" id="RHEA:27982"/>
        <dbReference type="ChEBI" id="CHEBI:15378"/>
        <dbReference type="ChEBI" id="CHEBI:28938"/>
        <dbReference type="ChEBI" id="CHEBI:30616"/>
        <dbReference type="ChEBI" id="CHEBI:33019"/>
        <dbReference type="ChEBI" id="CHEBI:45075"/>
        <dbReference type="ChEBI" id="CHEBI:61036"/>
        <dbReference type="ChEBI" id="CHEBI:456215"/>
        <dbReference type="EC" id="6.3.4.20"/>
    </reaction>
</comment>
<dbReference type="InterPro" id="IPR018317">
    <property type="entry name" value="QueC"/>
</dbReference>
<feature type="binding site" evidence="11">
    <location>
        <begin position="31"/>
        <end position="41"/>
    </location>
    <ligand>
        <name>ATP</name>
        <dbReference type="ChEBI" id="CHEBI:30616"/>
    </ligand>
</feature>
<dbReference type="AlphaFoldDB" id="A0A5C6AHX1"/>
<keyword evidence="3 11" id="KW-0479">Metal-binding</keyword>
<keyword evidence="7 11" id="KW-0067">ATP-binding</keyword>
<dbReference type="PANTHER" id="PTHR42914:SF1">
    <property type="entry name" value="7-CYANO-7-DEAZAGUANINE SYNTHASE"/>
    <property type="match status" value="1"/>
</dbReference>
<feature type="binding site" evidence="11">
    <location>
        <position position="234"/>
    </location>
    <ligand>
        <name>Zn(2+)</name>
        <dbReference type="ChEBI" id="CHEBI:29105"/>
    </ligand>
</feature>
<dbReference type="PIRSF" id="PIRSF006293">
    <property type="entry name" value="ExsB"/>
    <property type="match status" value="1"/>
</dbReference>
<accession>A0A5C6AHX1</accession>
<evidence type="ECO:0000256" key="5">
    <source>
        <dbReference type="ARBA" id="ARBA00022785"/>
    </source>
</evidence>
<evidence type="ECO:0000313" key="13">
    <source>
        <dbReference type="EMBL" id="TWT99642.1"/>
    </source>
</evidence>
<keyword evidence="2 11" id="KW-0436">Ligase</keyword>
<dbReference type="GO" id="GO:0008270">
    <property type="term" value="F:zinc ion binding"/>
    <property type="evidence" value="ECO:0007669"/>
    <property type="project" value="UniProtKB-UniRule"/>
</dbReference>
<evidence type="ECO:0000256" key="1">
    <source>
        <dbReference type="ARBA" id="ARBA00005061"/>
    </source>
</evidence>
<evidence type="ECO:0000313" key="14">
    <source>
        <dbReference type="Proteomes" id="UP000317421"/>
    </source>
</evidence>
<comment type="pathway">
    <text evidence="1 11">Purine metabolism; 7-cyano-7-deazaguanine biosynthesis.</text>
</comment>
<dbReference type="Gene3D" id="3.40.50.620">
    <property type="entry name" value="HUPs"/>
    <property type="match status" value="1"/>
</dbReference>
<dbReference type="UniPathway" id="UPA00391"/>
<dbReference type="Pfam" id="PF06508">
    <property type="entry name" value="QueC"/>
    <property type="match status" value="1"/>
</dbReference>
<feature type="compositionally biased region" description="Basic residues" evidence="12">
    <location>
        <begin position="1"/>
        <end position="16"/>
    </location>
</feature>
<comment type="similarity">
    <text evidence="8 11">Belongs to the QueC family.</text>
</comment>
<protein>
    <recommendedName>
        <fullName evidence="9 11">7-cyano-7-deazaguanine synthase</fullName>
        <ecNumber evidence="9 11">6.3.4.20</ecNumber>
    </recommendedName>
    <alternativeName>
        <fullName evidence="11">7-cyano-7-carbaguanine synthase</fullName>
    </alternativeName>
    <alternativeName>
        <fullName evidence="11">PreQ(0) synthase</fullName>
    </alternativeName>
    <alternativeName>
        <fullName evidence="11">Queuosine biosynthesis protein QueC</fullName>
    </alternativeName>
</protein>
<sequence>MRGFRRRRTHPPHRRLAVPVPDSPPKAVVLLSGGLDSATVAAIAKAAGFDVYALSIDYGQRHRFELQSAARVAAAVGVAEHRTVGIDLGSFGGSALTADIDVPQDRSDEEMAGGVPITYVPARNTVMLSLALGWAEVLGAVDLFVGVNAVDYSGYPDCRPEFVEAFERLANLATKAGVDAAAGVTGARPLRVHAPLIKLTKAEIVRRGVELGVDYSLTHTCYSPNENGVPCGRCDACQLRLKGFADAGLTDPVAYSD</sequence>
<dbReference type="GO" id="GO:0016879">
    <property type="term" value="F:ligase activity, forming carbon-nitrogen bonds"/>
    <property type="evidence" value="ECO:0007669"/>
    <property type="project" value="UniProtKB-UniRule"/>
</dbReference>
<evidence type="ECO:0000256" key="6">
    <source>
        <dbReference type="ARBA" id="ARBA00022833"/>
    </source>
</evidence>
<proteinExistence type="inferred from homology"/>
<dbReference type="GO" id="GO:0005524">
    <property type="term" value="F:ATP binding"/>
    <property type="evidence" value="ECO:0007669"/>
    <property type="project" value="UniProtKB-UniRule"/>
</dbReference>
<dbReference type="EMBL" id="SJPR01000001">
    <property type="protein sequence ID" value="TWT99642.1"/>
    <property type="molecule type" value="Genomic_DNA"/>
</dbReference>
<keyword evidence="14" id="KW-1185">Reference proteome</keyword>
<keyword evidence="4 11" id="KW-0547">Nucleotide-binding</keyword>
<organism evidence="13 14">
    <name type="scientific">Botrimarina colliarenosi</name>
    <dbReference type="NCBI Taxonomy" id="2528001"/>
    <lineage>
        <taxon>Bacteria</taxon>
        <taxon>Pseudomonadati</taxon>
        <taxon>Planctomycetota</taxon>
        <taxon>Planctomycetia</taxon>
        <taxon>Pirellulales</taxon>
        <taxon>Lacipirellulaceae</taxon>
        <taxon>Botrimarina</taxon>
    </lineage>
</organism>
<comment type="caution">
    <text evidence="13">The sequence shown here is derived from an EMBL/GenBank/DDBJ whole genome shotgun (WGS) entry which is preliminary data.</text>
</comment>
<dbReference type="PANTHER" id="PTHR42914">
    <property type="entry name" value="7-CYANO-7-DEAZAGUANINE SYNTHASE"/>
    <property type="match status" value="1"/>
</dbReference>
<dbReference type="InterPro" id="IPR014729">
    <property type="entry name" value="Rossmann-like_a/b/a_fold"/>
</dbReference>
<dbReference type="NCBIfam" id="TIGR00364">
    <property type="entry name" value="7-cyano-7-deazaguanine synthase QueC"/>
    <property type="match status" value="1"/>
</dbReference>
<dbReference type="SUPFAM" id="SSF52402">
    <property type="entry name" value="Adenine nucleotide alpha hydrolases-like"/>
    <property type="match status" value="1"/>
</dbReference>
<feature type="region of interest" description="Disordered" evidence="12">
    <location>
        <begin position="1"/>
        <end position="20"/>
    </location>
</feature>
<dbReference type="OrthoDB" id="9789567at2"/>
<comment type="function">
    <text evidence="11">Catalyzes the ATP-dependent conversion of 7-carboxy-7-deazaguanine (CDG) to 7-cyano-7-deazaguanine (preQ(0)).</text>
</comment>